<keyword evidence="1" id="KW-0472">Membrane</keyword>
<keyword evidence="3" id="KW-1185">Reference proteome</keyword>
<dbReference type="RefSeq" id="WP_164510623.1">
    <property type="nucleotide sequence ID" value="NZ_JBHTMO010000006.1"/>
</dbReference>
<reference evidence="3" key="1">
    <citation type="journal article" date="2019" name="Int. J. Syst. Evol. Microbiol.">
        <title>The Global Catalogue of Microorganisms (GCM) 10K type strain sequencing project: providing services to taxonomists for standard genome sequencing and annotation.</title>
        <authorList>
            <consortium name="The Broad Institute Genomics Platform"/>
            <consortium name="The Broad Institute Genome Sequencing Center for Infectious Disease"/>
            <person name="Wu L."/>
            <person name="Ma J."/>
        </authorList>
    </citation>
    <scope>NUCLEOTIDE SEQUENCE [LARGE SCALE GENOMIC DNA]</scope>
    <source>
        <strain evidence="3">CCM 8911</strain>
    </source>
</reference>
<dbReference type="EMBL" id="JBHTMO010000006">
    <property type="protein sequence ID" value="MFD1392701.1"/>
    <property type="molecule type" value="Genomic_DNA"/>
</dbReference>
<proteinExistence type="predicted"/>
<evidence type="ECO:0000256" key="1">
    <source>
        <dbReference type="SAM" id="Phobius"/>
    </source>
</evidence>
<feature type="transmembrane region" description="Helical" evidence="1">
    <location>
        <begin position="25"/>
        <end position="44"/>
    </location>
</feature>
<organism evidence="2 3">
    <name type="scientific">Lacticaseibacillus jixianensis</name>
    <dbReference type="NCBI Taxonomy" id="2486012"/>
    <lineage>
        <taxon>Bacteria</taxon>
        <taxon>Bacillati</taxon>
        <taxon>Bacillota</taxon>
        <taxon>Bacilli</taxon>
        <taxon>Lactobacillales</taxon>
        <taxon>Lactobacillaceae</taxon>
        <taxon>Lacticaseibacillus</taxon>
    </lineage>
</organism>
<evidence type="ECO:0000313" key="2">
    <source>
        <dbReference type="EMBL" id="MFD1392701.1"/>
    </source>
</evidence>
<accession>A0ABW4B8L3</accession>
<comment type="caution">
    <text evidence="2">The sequence shown here is derived from an EMBL/GenBank/DDBJ whole genome shotgun (WGS) entry which is preliminary data.</text>
</comment>
<keyword evidence="1" id="KW-0812">Transmembrane</keyword>
<sequence>MMTRKEKNKLHLEKRVSNRREAKKWAVFLIHTLEVILRVINLFHKIGASLGWF</sequence>
<dbReference type="Proteomes" id="UP001597249">
    <property type="component" value="Unassembled WGS sequence"/>
</dbReference>
<name>A0ABW4B8L3_9LACO</name>
<gene>
    <name evidence="2" type="ORF">ACFQ3L_03735</name>
</gene>
<keyword evidence="1" id="KW-1133">Transmembrane helix</keyword>
<evidence type="ECO:0000313" key="3">
    <source>
        <dbReference type="Proteomes" id="UP001597249"/>
    </source>
</evidence>
<protein>
    <submittedName>
        <fullName evidence="2">Uncharacterized protein</fullName>
    </submittedName>
</protein>